<dbReference type="AlphaFoldDB" id="A0A5S6QE46"/>
<evidence type="ECO:0000256" key="1">
    <source>
        <dbReference type="SAM" id="MobiDB-lite"/>
    </source>
</evidence>
<accession>A0A5S6QE46</accession>
<organism evidence="2 3">
    <name type="scientific">Trichuris muris</name>
    <name type="common">Mouse whipworm</name>
    <dbReference type="NCBI Taxonomy" id="70415"/>
    <lineage>
        <taxon>Eukaryota</taxon>
        <taxon>Metazoa</taxon>
        <taxon>Ecdysozoa</taxon>
        <taxon>Nematoda</taxon>
        <taxon>Enoplea</taxon>
        <taxon>Dorylaimia</taxon>
        <taxon>Trichinellida</taxon>
        <taxon>Trichuridae</taxon>
        <taxon>Trichuris</taxon>
    </lineage>
</organism>
<feature type="region of interest" description="Disordered" evidence="1">
    <location>
        <begin position="1"/>
        <end position="23"/>
    </location>
</feature>
<dbReference type="Proteomes" id="UP000046395">
    <property type="component" value="Unassembled WGS sequence"/>
</dbReference>
<name>A0A5S6QE46_TRIMR</name>
<sequence length="85" mass="9209">MFTEVHQSGLHPGEIAATLDGPPAEGAGRACYQTLKNVICAGKWPSNQCWHNDPFDASCQSGSALRDACLPSVTLQKPPLVFRWQ</sequence>
<protein>
    <submittedName>
        <fullName evidence="3">Uncharacterized protein</fullName>
    </submittedName>
</protein>
<evidence type="ECO:0000313" key="3">
    <source>
        <dbReference type="WBParaSite" id="TMUE_1000005459.1"/>
    </source>
</evidence>
<reference evidence="3" key="1">
    <citation type="submission" date="2019-12" db="UniProtKB">
        <authorList>
            <consortium name="WormBaseParasite"/>
        </authorList>
    </citation>
    <scope>IDENTIFICATION</scope>
</reference>
<keyword evidence="2" id="KW-1185">Reference proteome</keyword>
<proteinExistence type="predicted"/>
<dbReference type="WBParaSite" id="TMUE_1000005459.1">
    <property type="protein sequence ID" value="TMUE_1000005459.1"/>
    <property type="gene ID" value="WBGene00287739"/>
</dbReference>
<evidence type="ECO:0000313" key="2">
    <source>
        <dbReference type="Proteomes" id="UP000046395"/>
    </source>
</evidence>